<keyword evidence="9" id="KW-0472">Membrane</keyword>
<keyword evidence="9" id="KW-1133">Transmembrane helix</keyword>
<comment type="similarity">
    <text evidence="1 8">Belongs to the cytochrome P450 family.</text>
</comment>
<dbReference type="Gene3D" id="1.10.630.10">
    <property type="entry name" value="Cytochrome P450"/>
    <property type="match status" value="1"/>
</dbReference>
<dbReference type="EMBL" id="KF318732">
    <property type="protein sequence ID" value="AHF22087.1"/>
    <property type="molecule type" value="mRNA"/>
</dbReference>
<evidence type="ECO:0000256" key="7">
    <source>
        <dbReference type="PIRSR" id="PIRSR602401-1"/>
    </source>
</evidence>
<keyword evidence="3 7" id="KW-0479">Metal-binding</keyword>
<comment type="cofactor">
    <cofactor evidence="7">
        <name>heme</name>
        <dbReference type="ChEBI" id="CHEBI:30413"/>
    </cofactor>
</comment>
<feature type="transmembrane region" description="Helical" evidence="9">
    <location>
        <begin position="6"/>
        <end position="25"/>
    </location>
</feature>
<dbReference type="PROSITE" id="PS00086">
    <property type="entry name" value="CYTOCHROME_P450"/>
    <property type="match status" value="1"/>
</dbReference>
<dbReference type="GO" id="GO:0004497">
    <property type="term" value="F:monooxygenase activity"/>
    <property type="evidence" value="ECO:0007669"/>
    <property type="project" value="UniProtKB-KW"/>
</dbReference>
<dbReference type="Pfam" id="PF00067">
    <property type="entry name" value="p450"/>
    <property type="match status" value="1"/>
</dbReference>
<evidence type="ECO:0000256" key="2">
    <source>
        <dbReference type="ARBA" id="ARBA00022617"/>
    </source>
</evidence>
<dbReference type="FunFam" id="1.10.630.10:FF:000011">
    <property type="entry name" value="Cytochrome P450 83B1"/>
    <property type="match status" value="1"/>
</dbReference>
<feature type="binding site" description="axial binding residue" evidence="7">
    <location>
        <position position="445"/>
    </location>
    <ligand>
        <name>heme</name>
        <dbReference type="ChEBI" id="CHEBI:30413"/>
    </ligand>
    <ligandPart>
        <name>Fe</name>
        <dbReference type="ChEBI" id="CHEBI:18248"/>
    </ligandPart>
</feature>
<dbReference type="GO" id="GO:0005506">
    <property type="term" value="F:iron ion binding"/>
    <property type="evidence" value="ECO:0007669"/>
    <property type="project" value="InterPro"/>
</dbReference>
<dbReference type="PANTHER" id="PTHR47955">
    <property type="entry name" value="CYTOCHROME P450 FAMILY 71 PROTEIN"/>
    <property type="match status" value="1"/>
</dbReference>
<evidence type="ECO:0000256" key="9">
    <source>
        <dbReference type="SAM" id="Phobius"/>
    </source>
</evidence>
<keyword evidence="2 7" id="KW-0349">Heme</keyword>
<dbReference type="AlphaFoldDB" id="A0A0B4L054"/>
<dbReference type="InterPro" id="IPR017972">
    <property type="entry name" value="Cyt_P450_CS"/>
</dbReference>
<name>A0A0B4L054_MAELA</name>
<accession>A0A0B4L054</accession>
<evidence type="ECO:0000256" key="5">
    <source>
        <dbReference type="ARBA" id="ARBA00023004"/>
    </source>
</evidence>
<evidence type="ECO:0000256" key="4">
    <source>
        <dbReference type="ARBA" id="ARBA00023002"/>
    </source>
</evidence>
<evidence type="ECO:0000256" key="8">
    <source>
        <dbReference type="RuleBase" id="RU000461"/>
    </source>
</evidence>
<dbReference type="GO" id="GO:0016705">
    <property type="term" value="F:oxidoreductase activity, acting on paired donors, with incorporation or reduction of molecular oxygen"/>
    <property type="evidence" value="ECO:0007669"/>
    <property type="project" value="InterPro"/>
</dbReference>
<dbReference type="CDD" id="cd11072">
    <property type="entry name" value="CYP71-like"/>
    <property type="match status" value="1"/>
</dbReference>
<keyword evidence="9" id="KW-0812">Transmembrane</keyword>
<dbReference type="InterPro" id="IPR002401">
    <property type="entry name" value="Cyt_P450_E_grp-I"/>
</dbReference>
<evidence type="ECO:0000313" key="10">
    <source>
        <dbReference type="EMBL" id="AHF22087.1"/>
    </source>
</evidence>
<proteinExistence type="evidence at transcript level"/>
<evidence type="ECO:0000256" key="6">
    <source>
        <dbReference type="ARBA" id="ARBA00023033"/>
    </source>
</evidence>
<dbReference type="PANTHER" id="PTHR47955:SF15">
    <property type="entry name" value="CYTOCHROME P450 71A2-LIKE"/>
    <property type="match status" value="1"/>
</dbReference>
<sequence length="508" mass="57947">MLWHSILYYLLPLFFFLFFLLKRIYVFPTNKNHPPSPPKLPIIGNLHQIGLFPHRSLHLLAQTYGPLMLLRLGRKPTLVVSSSEAAREIMKTHDLIFSNRPKSTIASKLLYNGSDVAFTPYGEYWRQIKSICVHQLLSNKMVQSFRDIREEETGLVIEKIKKLCFDPLSVINLSDMFALLTNNIVCKVALGRKYSSEEEEDRNFKELLGEFEELLGIFDVGDYIPWFRWVNKIRGLYGRADNVAKEFDEFLESVLEEHEGREKSGDQKEGTLDFVDVLLEMQKKTTPGFSIQRENIKAIILDMFVGGTDTTYAVLEWTMTELLRHPDTLKELQKEVRGIGKGKQAITEVDLEEMHYLKAVIKESMRLHPPSPLLIPRESTRDVKLMGYDIAAGTQVFTNAWSIGRDPSMWDEAEEFRPERFLNNSVDFRGHDYQLIPFGAGRRGCPGLQFAVSVDELALANLVNNFDFALADGARGEDLDMSEISGLTVHKRVPLLVVASLATPCTLI</sequence>
<protein>
    <submittedName>
        <fullName evidence="10">CYP71AU39</fullName>
    </submittedName>
</protein>
<evidence type="ECO:0000256" key="1">
    <source>
        <dbReference type="ARBA" id="ARBA00010617"/>
    </source>
</evidence>
<keyword evidence="6 8" id="KW-0503">Monooxygenase</keyword>
<dbReference type="InterPro" id="IPR001128">
    <property type="entry name" value="Cyt_P450"/>
</dbReference>
<reference evidence="10" key="1">
    <citation type="submission" date="2013-07" db="EMBL/GenBank/DDBJ databases">
        <title>Unraveling the triterpenoid saponin biosynthesis of Maesa lanceolata.</title>
        <authorList>
            <person name="Moses T."/>
            <person name="Pollier J."/>
            <person name="Goossens A."/>
        </authorList>
    </citation>
    <scope>NUCLEOTIDE SEQUENCE</scope>
</reference>
<keyword evidence="4 8" id="KW-0560">Oxidoreductase</keyword>
<evidence type="ECO:0000256" key="3">
    <source>
        <dbReference type="ARBA" id="ARBA00022723"/>
    </source>
</evidence>
<dbReference type="PRINTS" id="PR00385">
    <property type="entry name" value="P450"/>
</dbReference>
<dbReference type="GO" id="GO:0020037">
    <property type="term" value="F:heme binding"/>
    <property type="evidence" value="ECO:0007669"/>
    <property type="project" value="InterPro"/>
</dbReference>
<organism evidence="10">
    <name type="scientific">Maesa lanceolata</name>
    <name type="common">False assegai</name>
    <dbReference type="NCBI Taxonomy" id="992730"/>
    <lineage>
        <taxon>Eukaryota</taxon>
        <taxon>Viridiplantae</taxon>
        <taxon>Streptophyta</taxon>
        <taxon>Embryophyta</taxon>
        <taxon>Tracheophyta</taxon>
        <taxon>Spermatophyta</taxon>
        <taxon>Magnoliopsida</taxon>
        <taxon>eudicotyledons</taxon>
        <taxon>Gunneridae</taxon>
        <taxon>Pentapetalae</taxon>
        <taxon>asterids</taxon>
        <taxon>Ericales</taxon>
        <taxon>Primulaceae</taxon>
        <taxon>Maesa</taxon>
    </lineage>
</organism>
<keyword evidence="5 7" id="KW-0408">Iron</keyword>
<dbReference type="SUPFAM" id="SSF48264">
    <property type="entry name" value="Cytochrome P450"/>
    <property type="match status" value="1"/>
</dbReference>
<dbReference type="PRINTS" id="PR00463">
    <property type="entry name" value="EP450I"/>
</dbReference>
<dbReference type="InterPro" id="IPR036396">
    <property type="entry name" value="Cyt_P450_sf"/>
</dbReference>